<proteinExistence type="predicted"/>
<accession>A0AA39V7B6</accession>
<evidence type="ECO:0000313" key="1">
    <source>
        <dbReference type="EMBL" id="KAK0509880.1"/>
    </source>
</evidence>
<name>A0AA39V7B6_9LECA</name>
<organism evidence="1 2">
    <name type="scientific">Cladonia borealis</name>
    <dbReference type="NCBI Taxonomy" id="184061"/>
    <lineage>
        <taxon>Eukaryota</taxon>
        <taxon>Fungi</taxon>
        <taxon>Dikarya</taxon>
        <taxon>Ascomycota</taxon>
        <taxon>Pezizomycotina</taxon>
        <taxon>Lecanoromycetes</taxon>
        <taxon>OSLEUM clade</taxon>
        <taxon>Lecanoromycetidae</taxon>
        <taxon>Lecanorales</taxon>
        <taxon>Lecanorineae</taxon>
        <taxon>Cladoniaceae</taxon>
        <taxon>Cladonia</taxon>
    </lineage>
</organism>
<comment type="caution">
    <text evidence="1">The sequence shown here is derived from an EMBL/GenBank/DDBJ whole genome shotgun (WGS) entry which is preliminary data.</text>
</comment>
<dbReference type="AlphaFoldDB" id="A0AA39V7B6"/>
<dbReference type="Proteomes" id="UP001166286">
    <property type="component" value="Unassembled WGS sequence"/>
</dbReference>
<sequence>MKLPQLSDIPAQHPDCCCSLSKTLITKIASLLPTELGLALSIGSGTGLLEALLLDYQSTMNLRAVEVSKAVNKYLPGDLMETVNGTWDLCKSAHDAGSWIFVYPREIGLIKRYAQVCGQGSTKQVIWIGPLADLKEIQDSYLPPAIWKREIVKDCGLSDYETMVLWTRLDLKIE</sequence>
<protein>
    <submittedName>
        <fullName evidence="1">Uncharacterized protein</fullName>
    </submittedName>
</protein>
<reference evidence="1" key="1">
    <citation type="submission" date="2023-03" db="EMBL/GenBank/DDBJ databases">
        <title>Complete genome of Cladonia borealis.</title>
        <authorList>
            <person name="Park H."/>
        </authorList>
    </citation>
    <scope>NUCLEOTIDE SEQUENCE</scope>
    <source>
        <strain evidence="1">ANT050790</strain>
    </source>
</reference>
<gene>
    <name evidence="1" type="ORF">JMJ35_007274</name>
</gene>
<evidence type="ECO:0000313" key="2">
    <source>
        <dbReference type="Proteomes" id="UP001166286"/>
    </source>
</evidence>
<keyword evidence="2" id="KW-1185">Reference proteome</keyword>
<dbReference type="EMBL" id="JAFEKC020000017">
    <property type="protein sequence ID" value="KAK0509880.1"/>
    <property type="molecule type" value="Genomic_DNA"/>
</dbReference>